<reference evidence="1" key="1">
    <citation type="journal article" date="2022" name="bioRxiv">
        <title>Sequencing and chromosome-scale assembly of the giantPleurodeles waltlgenome.</title>
        <authorList>
            <person name="Brown T."/>
            <person name="Elewa A."/>
            <person name="Iarovenko S."/>
            <person name="Subramanian E."/>
            <person name="Araus A.J."/>
            <person name="Petzold A."/>
            <person name="Susuki M."/>
            <person name="Suzuki K.-i.T."/>
            <person name="Hayashi T."/>
            <person name="Toyoda A."/>
            <person name="Oliveira C."/>
            <person name="Osipova E."/>
            <person name="Leigh N.D."/>
            <person name="Simon A."/>
            <person name="Yun M.H."/>
        </authorList>
    </citation>
    <scope>NUCLEOTIDE SEQUENCE</scope>
    <source>
        <strain evidence="1">20211129_DDA</strain>
        <tissue evidence="1">Liver</tissue>
    </source>
</reference>
<keyword evidence="2" id="KW-1185">Reference proteome</keyword>
<dbReference type="AlphaFoldDB" id="A0AAV7NDX2"/>
<organism evidence="1 2">
    <name type="scientific">Pleurodeles waltl</name>
    <name type="common">Iberian ribbed newt</name>
    <dbReference type="NCBI Taxonomy" id="8319"/>
    <lineage>
        <taxon>Eukaryota</taxon>
        <taxon>Metazoa</taxon>
        <taxon>Chordata</taxon>
        <taxon>Craniata</taxon>
        <taxon>Vertebrata</taxon>
        <taxon>Euteleostomi</taxon>
        <taxon>Amphibia</taxon>
        <taxon>Batrachia</taxon>
        <taxon>Caudata</taxon>
        <taxon>Salamandroidea</taxon>
        <taxon>Salamandridae</taxon>
        <taxon>Pleurodelinae</taxon>
        <taxon>Pleurodeles</taxon>
    </lineage>
</organism>
<protein>
    <submittedName>
        <fullName evidence="1">Uncharacterized protein</fullName>
    </submittedName>
</protein>
<accession>A0AAV7NDX2</accession>
<dbReference type="EMBL" id="JANPWB010000012">
    <property type="protein sequence ID" value="KAJ1112563.1"/>
    <property type="molecule type" value="Genomic_DNA"/>
</dbReference>
<gene>
    <name evidence="1" type="ORF">NDU88_000825</name>
</gene>
<evidence type="ECO:0000313" key="2">
    <source>
        <dbReference type="Proteomes" id="UP001066276"/>
    </source>
</evidence>
<comment type="caution">
    <text evidence="1">The sequence shown here is derived from an EMBL/GenBank/DDBJ whole genome shotgun (WGS) entry which is preliminary data.</text>
</comment>
<dbReference type="Proteomes" id="UP001066276">
    <property type="component" value="Chromosome 8"/>
</dbReference>
<proteinExistence type="predicted"/>
<evidence type="ECO:0000313" key="1">
    <source>
        <dbReference type="EMBL" id="KAJ1112563.1"/>
    </source>
</evidence>
<name>A0AAV7NDX2_PLEWA</name>
<sequence>MYPTLHTSCAFNWLSIARAKTVHVTEGRPRACVLCAMTVHVTEGHPRTSASPRAPYAMTVHVTEGPPHASASPRASCLARSVRYNLRTTTVVQTVSQAAG</sequence>